<keyword evidence="9" id="KW-0067">ATP-binding</keyword>
<feature type="compositionally biased region" description="Basic and acidic residues" evidence="14">
    <location>
        <begin position="218"/>
        <end position="228"/>
    </location>
</feature>
<dbReference type="InterPro" id="IPR000719">
    <property type="entry name" value="Prot_kinase_dom"/>
</dbReference>
<dbReference type="Gene3D" id="1.10.510.10">
    <property type="entry name" value="Transferase(Phosphotransferase) domain 1"/>
    <property type="match status" value="1"/>
</dbReference>
<keyword evidence="5" id="KW-0597">Phosphoprotein</keyword>
<dbReference type="EC" id="2.7.11.22" evidence="3"/>
<evidence type="ECO:0000259" key="15">
    <source>
        <dbReference type="PROSITE" id="PS50011"/>
    </source>
</evidence>
<dbReference type="InterPro" id="IPR050108">
    <property type="entry name" value="CDK"/>
</dbReference>
<dbReference type="InterPro" id="IPR008271">
    <property type="entry name" value="Ser/Thr_kinase_AS"/>
</dbReference>
<feature type="non-terminal residue" evidence="17">
    <location>
        <position position="776"/>
    </location>
</feature>
<dbReference type="GO" id="GO:0005634">
    <property type="term" value="C:nucleus"/>
    <property type="evidence" value="ECO:0007669"/>
    <property type="project" value="TreeGrafter"/>
</dbReference>
<feature type="region of interest" description="Disordered" evidence="14">
    <location>
        <begin position="1"/>
        <end position="407"/>
    </location>
</feature>
<dbReference type="PANTHER" id="PTHR24056">
    <property type="entry name" value="CELL DIVISION PROTEIN KINASE"/>
    <property type="match status" value="1"/>
</dbReference>
<dbReference type="SMART" id="SM00220">
    <property type="entry name" value="S_TKc"/>
    <property type="match status" value="1"/>
</dbReference>
<feature type="compositionally biased region" description="Basic and acidic residues" evidence="14">
    <location>
        <begin position="384"/>
        <end position="407"/>
    </location>
</feature>
<evidence type="ECO:0000256" key="4">
    <source>
        <dbReference type="ARBA" id="ARBA00022527"/>
    </source>
</evidence>
<evidence type="ECO:0000313" key="18">
    <source>
        <dbReference type="Proteomes" id="UP000285301"/>
    </source>
</evidence>
<sequence>MTESDESRVSSDRSFLSSESEDGEIEREPKKKRRRRDRGHGYTAESYSYYRKTTQAKHEVDDDEYALSSDFEERSPSRSRTSGSRKHRHSDSEPQEDDDFEDNGEETLNIKPPQAQHSKSKAISSSSRKYASHRSVKEESNLKSFDNQSESRRKDAGSSKHHRHHYSSRDREMQRANEEDLKREQRRRDESKSLAKYERDREREREREKSRGKSWMVLDEKEKGDRKKSYSQKSHSNFGGREVVYSNLNVASESRRQPNKSPPSDKMKVNVHKHSKPSSHNISSSVVSSSSSKSNVLQAKKITSLIEVQEVEMSEEEIQSEEERTEEKASDFSEKDISESERSGSEAEEIDDEAGEDEKEEEEEEVKNKNEAEGTTNQQNVKDIINEEKEGSENQTKIEHTEETKEELPPYLPAIQGCRSVEEFHCLNRIEEGTYGVVYRARDKRTNEIVALKRLKMEKEKEGFPITSLREINTLLKAQHPNIVTVREIVVGSNIDKIYIVMEYVEHDLKSLMEQMKQPFLINEVKTLMIQLLRAVAHLNNNWILHRDLKTSNLLLNHRGILKVGDFGLAREYGSPLKAYTPVVVTLWYRAPELLLQTKEYSTPIDIWSVGCIFGEFLTMKPLFPGKSEIDQLSLIYKDLGTPNEKIWPGYSELPLVKKVALPQHPYNNLQKRLGQKLTNVGFDLINRFLTYCPDRRITAEEALKHEFFKESPLPIDPSMFPTWPAKSEQDTNLHIRKAQSPKPPSGGKQYAKQMAGDDDEKLVASSGFHMSLPNQ</sequence>
<dbReference type="InterPro" id="IPR045267">
    <property type="entry name" value="CDK11/PITSLRE_STKc"/>
</dbReference>
<reference evidence="17 18" key="1">
    <citation type="journal article" date="2018" name="Gigascience">
        <title>Genomes of trombidid mites reveal novel predicted allergens and laterally-transferred genes associated with secondary metabolism.</title>
        <authorList>
            <person name="Dong X."/>
            <person name="Chaisiri K."/>
            <person name="Xia D."/>
            <person name="Armstrong S.D."/>
            <person name="Fang Y."/>
            <person name="Donnelly M.J."/>
            <person name="Kadowaki T."/>
            <person name="McGarry J.W."/>
            <person name="Darby A.C."/>
            <person name="Makepeace B.L."/>
        </authorList>
    </citation>
    <scope>NUCLEOTIDE SEQUENCE [LARGE SCALE GENOMIC DNA]</scope>
    <source>
        <strain evidence="17">UoL-WK</strain>
    </source>
</reference>
<feature type="compositionally biased region" description="Basic and acidic residues" evidence="14">
    <location>
        <begin position="1"/>
        <end position="11"/>
    </location>
</feature>
<organism evidence="17 18">
    <name type="scientific">Dinothrombium tinctorium</name>
    <dbReference type="NCBI Taxonomy" id="1965070"/>
    <lineage>
        <taxon>Eukaryota</taxon>
        <taxon>Metazoa</taxon>
        <taxon>Ecdysozoa</taxon>
        <taxon>Arthropoda</taxon>
        <taxon>Chelicerata</taxon>
        <taxon>Arachnida</taxon>
        <taxon>Acari</taxon>
        <taxon>Acariformes</taxon>
        <taxon>Trombidiformes</taxon>
        <taxon>Prostigmata</taxon>
        <taxon>Anystina</taxon>
        <taxon>Parasitengona</taxon>
        <taxon>Trombidioidea</taxon>
        <taxon>Trombidiidae</taxon>
        <taxon>Dinothrombium</taxon>
    </lineage>
</organism>
<keyword evidence="8 17" id="KW-0418">Kinase</keyword>
<dbReference type="GO" id="GO:0004693">
    <property type="term" value="F:cyclin-dependent protein serine/threonine kinase activity"/>
    <property type="evidence" value="ECO:0007669"/>
    <property type="project" value="UniProtKB-EC"/>
</dbReference>
<evidence type="ECO:0000256" key="10">
    <source>
        <dbReference type="ARBA" id="ARBA00023306"/>
    </source>
</evidence>
<comment type="catalytic activity">
    <reaction evidence="12">
        <text>L-seryl-[protein] + ATP = O-phospho-L-seryl-[protein] + ADP + H(+)</text>
        <dbReference type="Rhea" id="RHEA:17989"/>
        <dbReference type="Rhea" id="RHEA-COMP:9863"/>
        <dbReference type="Rhea" id="RHEA-COMP:11604"/>
        <dbReference type="ChEBI" id="CHEBI:15378"/>
        <dbReference type="ChEBI" id="CHEBI:29999"/>
        <dbReference type="ChEBI" id="CHEBI:30616"/>
        <dbReference type="ChEBI" id="CHEBI:83421"/>
        <dbReference type="ChEBI" id="CHEBI:456216"/>
        <dbReference type="EC" id="2.7.11.22"/>
    </reaction>
</comment>
<dbReference type="FunFam" id="1.10.510.10:FF:000124">
    <property type="entry name" value="cyclin-dependent kinase 11B isoform X1"/>
    <property type="match status" value="1"/>
</dbReference>
<keyword evidence="7" id="KW-0547">Nucleotide-binding</keyword>
<evidence type="ECO:0000313" key="16">
    <source>
        <dbReference type="EMBL" id="RWS15325.1"/>
    </source>
</evidence>
<accession>A0A443RNL9</accession>
<comment type="cofactor">
    <cofactor evidence="1">
        <name>Mg(2+)</name>
        <dbReference type="ChEBI" id="CHEBI:18420"/>
    </cofactor>
</comment>
<dbReference type="PROSITE" id="PS50011">
    <property type="entry name" value="PROTEIN_KINASE_DOM"/>
    <property type="match status" value="1"/>
</dbReference>
<dbReference type="GO" id="GO:0005524">
    <property type="term" value="F:ATP binding"/>
    <property type="evidence" value="ECO:0007669"/>
    <property type="project" value="UniProtKB-KW"/>
</dbReference>
<protein>
    <recommendedName>
        <fullName evidence="3">cyclin-dependent kinase</fullName>
        <ecNumber evidence="3">2.7.11.22</ecNumber>
    </recommendedName>
    <alternativeName>
        <fullName evidence="13">Galactosyltransferase-associated protein kinase p58/GTA</fullName>
    </alternativeName>
</protein>
<dbReference type="AlphaFoldDB" id="A0A443RNL9"/>
<dbReference type="PROSITE" id="PS00108">
    <property type="entry name" value="PROTEIN_KINASE_ST"/>
    <property type="match status" value="1"/>
</dbReference>
<feature type="compositionally biased region" description="Basic and acidic residues" evidence="14">
    <location>
        <begin position="149"/>
        <end position="158"/>
    </location>
</feature>
<name>A0A443RNL9_9ACAR</name>
<dbReference type="CDD" id="cd07843">
    <property type="entry name" value="STKc_CDC2L1"/>
    <property type="match status" value="1"/>
</dbReference>
<dbReference type="Pfam" id="PF00069">
    <property type="entry name" value="Pkinase"/>
    <property type="match status" value="1"/>
</dbReference>
<evidence type="ECO:0000256" key="13">
    <source>
        <dbReference type="ARBA" id="ARBA00079859"/>
    </source>
</evidence>
<feature type="compositionally biased region" description="Low complexity" evidence="14">
    <location>
        <begin position="278"/>
        <end position="296"/>
    </location>
</feature>
<evidence type="ECO:0000256" key="1">
    <source>
        <dbReference type="ARBA" id="ARBA00001946"/>
    </source>
</evidence>
<dbReference type="Proteomes" id="UP000285301">
    <property type="component" value="Unassembled WGS sequence"/>
</dbReference>
<feature type="compositionally biased region" description="Acidic residues" evidence="14">
    <location>
        <begin position="93"/>
        <end position="105"/>
    </location>
</feature>
<feature type="compositionally biased region" description="Basic and acidic residues" evidence="14">
    <location>
        <begin position="321"/>
        <end position="345"/>
    </location>
</feature>
<dbReference type="EMBL" id="NCKU01000155">
    <property type="protein sequence ID" value="RWS16881.1"/>
    <property type="molecule type" value="Genomic_DNA"/>
</dbReference>
<dbReference type="SUPFAM" id="SSF56112">
    <property type="entry name" value="Protein kinase-like (PK-like)"/>
    <property type="match status" value="1"/>
</dbReference>
<dbReference type="FunFam" id="3.30.200.20:FF:000054">
    <property type="entry name" value="Cyclin-dependent kinase 11B"/>
    <property type="match status" value="1"/>
</dbReference>
<feature type="compositionally biased region" description="Acidic residues" evidence="14">
    <location>
        <begin position="309"/>
        <end position="320"/>
    </location>
</feature>
<evidence type="ECO:0000256" key="2">
    <source>
        <dbReference type="ARBA" id="ARBA00006485"/>
    </source>
</evidence>
<evidence type="ECO:0000256" key="12">
    <source>
        <dbReference type="ARBA" id="ARBA00048367"/>
    </source>
</evidence>
<evidence type="ECO:0000256" key="5">
    <source>
        <dbReference type="ARBA" id="ARBA00022553"/>
    </source>
</evidence>
<dbReference type="Gene3D" id="3.30.200.20">
    <property type="entry name" value="Phosphorylase Kinase, domain 1"/>
    <property type="match status" value="1"/>
</dbReference>
<dbReference type="STRING" id="1965070.A0A443RNL9"/>
<feature type="compositionally biased region" description="Acidic residues" evidence="14">
    <location>
        <begin position="346"/>
        <end position="365"/>
    </location>
</feature>
<keyword evidence="4" id="KW-0723">Serine/threonine-protein kinase</keyword>
<reference evidence="17" key="2">
    <citation type="submission" date="2018-11" db="EMBL/GenBank/DDBJ databases">
        <title>Trombidioid mite genomics.</title>
        <authorList>
            <person name="Dong X."/>
        </authorList>
    </citation>
    <scope>NUCLEOTIDE SEQUENCE</scope>
    <source>
        <strain evidence="17">UoL-WK</strain>
    </source>
</reference>
<comment type="caution">
    <text evidence="17">The sequence shown here is derived from an EMBL/GenBank/DDBJ whole genome shotgun (WGS) entry which is preliminary data.</text>
</comment>
<keyword evidence="6" id="KW-0808">Transferase</keyword>
<evidence type="ECO:0000256" key="6">
    <source>
        <dbReference type="ARBA" id="ARBA00022679"/>
    </source>
</evidence>
<evidence type="ECO:0000313" key="17">
    <source>
        <dbReference type="EMBL" id="RWS16881.1"/>
    </source>
</evidence>
<dbReference type="GO" id="GO:0007346">
    <property type="term" value="P:regulation of mitotic cell cycle"/>
    <property type="evidence" value="ECO:0007669"/>
    <property type="project" value="TreeGrafter"/>
</dbReference>
<evidence type="ECO:0000256" key="3">
    <source>
        <dbReference type="ARBA" id="ARBA00012425"/>
    </source>
</evidence>
<comment type="similarity">
    <text evidence="2">Belongs to the protein kinase superfamily. CMGC Ser/Thr protein kinase family. CDC2/CDKX subfamily.</text>
</comment>
<evidence type="ECO:0000256" key="11">
    <source>
        <dbReference type="ARBA" id="ARBA00047811"/>
    </source>
</evidence>
<evidence type="ECO:0000256" key="8">
    <source>
        <dbReference type="ARBA" id="ARBA00022777"/>
    </source>
</evidence>
<comment type="catalytic activity">
    <reaction evidence="11">
        <text>L-threonyl-[protein] + ATP = O-phospho-L-threonyl-[protein] + ADP + H(+)</text>
        <dbReference type="Rhea" id="RHEA:46608"/>
        <dbReference type="Rhea" id="RHEA-COMP:11060"/>
        <dbReference type="Rhea" id="RHEA-COMP:11605"/>
        <dbReference type="ChEBI" id="CHEBI:15378"/>
        <dbReference type="ChEBI" id="CHEBI:30013"/>
        <dbReference type="ChEBI" id="CHEBI:30616"/>
        <dbReference type="ChEBI" id="CHEBI:61977"/>
        <dbReference type="ChEBI" id="CHEBI:456216"/>
        <dbReference type="EC" id="2.7.11.22"/>
    </reaction>
</comment>
<proteinExistence type="inferred from homology"/>
<evidence type="ECO:0000256" key="14">
    <source>
        <dbReference type="SAM" id="MobiDB-lite"/>
    </source>
</evidence>
<evidence type="ECO:0000256" key="7">
    <source>
        <dbReference type="ARBA" id="ARBA00022741"/>
    </source>
</evidence>
<gene>
    <name evidence="16" type="ORF">B4U79_00694</name>
    <name evidence="17" type="ORF">B4U79_15987</name>
</gene>
<feature type="region of interest" description="Disordered" evidence="14">
    <location>
        <begin position="725"/>
        <end position="776"/>
    </location>
</feature>
<feature type="domain" description="Protein kinase" evidence="15">
    <location>
        <begin position="424"/>
        <end position="709"/>
    </location>
</feature>
<dbReference type="PANTHER" id="PTHR24056:SF107">
    <property type="entry name" value="CYCLIN-DEPENDENT KINASE 11A-RELATED"/>
    <property type="match status" value="1"/>
</dbReference>
<dbReference type="EMBL" id="NCKU01000488">
    <property type="protein sequence ID" value="RWS15325.1"/>
    <property type="molecule type" value="Genomic_DNA"/>
</dbReference>
<dbReference type="OrthoDB" id="647at2759"/>
<keyword evidence="10" id="KW-0131">Cell cycle</keyword>
<dbReference type="InterPro" id="IPR011009">
    <property type="entry name" value="Kinase-like_dom_sf"/>
</dbReference>
<keyword evidence="18" id="KW-1185">Reference proteome</keyword>
<feature type="compositionally biased region" description="Basic and acidic residues" evidence="14">
    <location>
        <begin position="167"/>
        <end position="211"/>
    </location>
</feature>
<evidence type="ECO:0000256" key="9">
    <source>
        <dbReference type="ARBA" id="ARBA00022840"/>
    </source>
</evidence>